<accession>A0A5B6VLT4</accession>
<dbReference type="GO" id="GO:0016301">
    <property type="term" value="F:kinase activity"/>
    <property type="evidence" value="ECO:0007669"/>
    <property type="project" value="UniProtKB-KW"/>
</dbReference>
<keyword evidence="1" id="KW-0808">Transferase</keyword>
<proteinExistence type="predicted"/>
<dbReference type="CDD" id="cd09272">
    <property type="entry name" value="RNase_HI_RT_Ty1"/>
    <property type="match status" value="1"/>
</dbReference>
<dbReference type="Proteomes" id="UP000325315">
    <property type="component" value="Unassembled WGS sequence"/>
</dbReference>
<dbReference type="AlphaFoldDB" id="A0A5B6VLT4"/>
<protein>
    <submittedName>
        <fullName evidence="1">Cysteine-rich receptor-like protein kinase 5</fullName>
    </submittedName>
</protein>
<dbReference type="OrthoDB" id="1111364at2759"/>
<evidence type="ECO:0000313" key="1">
    <source>
        <dbReference type="EMBL" id="KAA3470073.1"/>
    </source>
</evidence>
<gene>
    <name evidence="1" type="ORF">EPI10_015812</name>
</gene>
<keyword evidence="2" id="KW-1185">Reference proteome</keyword>
<comment type="caution">
    <text evidence="1">The sequence shown here is derived from an EMBL/GenBank/DDBJ whole genome shotgun (WGS) entry which is preliminary data.</text>
</comment>
<dbReference type="EMBL" id="SMMG02000006">
    <property type="protein sequence ID" value="KAA3470073.1"/>
    <property type="molecule type" value="Genomic_DNA"/>
</dbReference>
<keyword evidence="1" id="KW-0418">Kinase</keyword>
<dbReference type="PANTHER" id="PTHR11439">
    <property type="entry name" value="GAG-POL-RELATED RETROTRANSPOSON"/>
    <property type="match status" value="1"/>
</dbReference>
<dbReference type="PANTHER" id="PTHR11439:SF503">
    <property type="entry name" value="CYSTEINE-RICH RLK (RECEPTOR-LIKE PROTEIN KINASE) 8"/>
    <property type="match status" value="1"/>
</dbReference>
<sequence>MQAKFEMLDLGEMTYFLGLKVIQARYHFHRPQRDQMKILRRYSMEKSKPVSTPIAQSEKLASNENVERVDETSYRSLVGCLLYLIGSRLDIMFVVSLLSIYMHCCNTNHYKARNMSLKKQETVAQSTIEVEYVAATTTCDNLSVVAIAKNPVFHGRTKCFKIKYHFVREVEQAKEVTLVHYSSQDQLADILTKPLGKMKFEKLRYDIRVRNMEAKEECYEMTIHALANLNRTTTSSSNVRAHQSCELTNSVSSSKLRSHQKCELC</sequence>
<evidence type="ECO:0000313" key="2">
    <source>
        <dbReference type="Proteomes" id="UP000325315"/>
    </source>
</evidence>
<organism evidence="1 2">
    <name type="scientific">Gossypium australe</name>
    <dbReference type="NCBI Taxonomy" id="47621"/>
    <lineage>
        <taxon>Eukaryota</taxon>
        <taxon>Viridiplantae</taxon>
        <taxon>Streptophyta</taxon>
        <taxon>Embryophyta</taxon>
        <taxon>Tracheophyta</taxon>
        <taxon>Spermatophyta</taxon>
        <taxon>Magnoliopsida</taxon>
        <taxon>eudicotyledons</taxon>
        <taxon>Gunneridae</taxon>
        <taxon>Pentapetalae</taxon>
        <taxon>rosids</taxon>
        <taxon>malvids</taxon>
        <taxon>Malvales</taxon>
        <taxon>Malvaceae</taxon>
        <taxon>Malvoideae</taxon>
        <taxon>Gossypium</taxon>
    </lineage>
</organism>
<name>A0A5B6VLT4_9ROSI</name>
<reference evidence="2" key="1">
    <citation type="journal article" date="2019" name="Plant Biotechnol. J.">
        <title>Genome sequencing of the Australian wild diploid species Gossypium australe highlights disease resistance and delayed gland morphogenesis.</title>
        <authorList>
            <person name="Cai Y."/>
            <person name="Cai X."/>
            <person name="Wang Q."/>
            <person name="Wang P."/>
            <person name="Zhang Y."/>
            <person name="Cai C."/>
            <person name="Xu Y."/>
            <person name="Wang K."/>
            <person name="Zhou Z."/>
            <person name="Wang C."/>
            <person name="Geng S."/>
            <person name="Li B."/>
            <person name="Dong Q."/>
            <person name="Hou Y."/>
            <person name="Wang H."/>
            <person name="Ai P."/>
            <person name="Liu Z."/>
            <person name="Yi F."/>
            <person name="Sun M."/>
            <person name="An G."/>
            <person name="Cheng J."/>
            <person name="Zhang Y."/>
            <person name="Shi Q."/>
            <person name="Xie Y."/>
            <person name="Shi X."/>
            <person name="Chang Y."/>
            <person name="Huang F."/>
            <person name="Chen Y."/>
            <person name="Hong S."/>
            <person name="Mi L."/>
            <person name="Sun Q."/>
            <person name="Zhang L."/>
            <person name="Zhou B."/>
            <person name="Peng R."/>
            <person name="Zhang X."/>
            <person name="Liu F."/>
        </authorList>
    </citation>
    <scope>NUCLEOTIDE SEQUENCE [LARGE SCALE GENOMIC DNA]</scope>
    <source>
        <strain evidence="2">cv. PA1801</strain>
    </source>
</reference>
<keyword evidence="1" id="KW-0675">Receptor</keyword>